<evidence type="ECO:0000313" key="7">
    <source>
        <dbReference type="EMBL" id="WAJ22587.1"/>
    </source>
</evidence>
<evidence type="ECO:0000256" key="1">
    <source>
        <dbReference type="ARBA" id="ARBA00003681"/>
    </source>
</evidence>
<dbReference type="Gene3D" id="3.30.1340.10">
    <property type="entry name" value="HPr-like"/>
    <property type="match status" value="1"/>
</dbReference>
<dbReference type="CDD" id="cd00367">
    <property type="entry name" value="PTS-HPr_like"/>
    <property type="match status" value="1"/>
</dbReference>
<dbReference type="PROSITE" id="PS51350">
    <property type="entry name" value="PTS_HPR_DOM"/>
    <property type="match status" value="1"/>
</dbReference>
<dbReference type="PANTHER" id="PTHR33705:SF2">
    <property type="entry name" value="PHOSPHOCARRIER PROTEIN NPR"/>
    <property type="match status" value="1"/>
</dbReference>
<dbReference type="NCBIfam" id="TIGR01003">
    <property type="entry name" value="PTS_HPr_family"/>
    <property type="match status" value="1"/>
</dbReference>
<dbReference type="PROSITE" id="PS00369">
    <property type="entry name" value="PTS_HPR_HIS"/>
    <property type="match status" value="1"/>
</dbReference>
<evidence type="ECO:0000256" key="4">
    <source>
        <dbReference type="ARBA" id="ARBA00022490"/>
    </source>
</evidence>
<proteinExistence type="predicted"/>
<dbReference type="InterPro" id="IPR000032">
    <property type="entry name" value="HPr-like"/>
</dbReference>
<dbReference type="RefSeq" id="WP_024835238.1">
    <property type="nucleotide sequence ID" value="NZ_CP113524.1"/>
</dbReference>
<evidence type="ECO:0000256" key="2">
    <source>
        <dbReference type="ARBA" id="ARBA00004496"/>
    </source>
</evidence>
<dbReference type="EMBL" id="CP113524">
    <property type="protein sequence ID" value="WAJ22587.1"/>
    <property type="molecule type" value="Genomic_DNA"/>
</dbReference>
<dbReference type="PRINTS" id="PR00107">
    <property type="entry name" value="PHOSPHOCPHPR"/>
</dbReference>
<dbReference type="InterPro" id="IPR035895">
    <property type="entry name" value="HPr-like_sf"/>
</dbReference>
<organism evidence="7 8">
    <name type="scientific">Lacrimispora xylanolytica</name>
    <dbReference type="NCBI Taxonomy" id="29375"/>
    <lineage>
        <taxon>Bacteria</taxon>
        <taxon>Bacillati</taxon>
        <taxon>Bacillota</taxon>
        <taxon>Clostridia</taxon>
        <taxon>Lachnospirales</taxon>
        <taxon>Lachnospiraceae</taxon>
        <taxon>Lacrimispora</taxon>
    </lineage>
</organism>
<dbReference type="Proteomes" id="UP001163115">
    <property type="component" value="Chromosome"/>
</dbReference>
<dbReference type="PANTHER" id="PTHR33705">
    <property type="entry name" value="PHOSPHOCARRIER PROTEIN HPR"/>
    <property type="match status" value="1"/>
</dbReference>
<keyword evidence="5" id="KW-0598">Phosphotransferase system</keyword>
<evidence type="ECO:0000256" key="3">
    <source>
        <dbReference type="ARBA" id="ARBA00020422"/>
    </source>
</evidence>
<evidence type="ECO:0000313" key="8">
    <source>
        <dbReference type="Proteomes" id="UP001163115"/>
    </source>
</evidence>
<dbReference type="Pfam" id="PF00381">
    <property type="entry name" value="PTS-HPr"/>
    <property type="match status" value="1"/>
</dbReference>
<dbReference type="SUPFAM" id="SSF55594">
    <property type="entry name" value="HPr-like"/>
    <property type="match status" value="1"/>
</dbReference>
<comment type="function">
    <text evidence="1">General (non sugar-specific) component of the phosphoenolpyruvate-dependent sugar phosphotransferase system (sugar PTS). This major carbohydrate active-transport system catalyzes the phosphorylation of incoming sugar substrates concomitantly with their translocation across the cell membrane. The phosphoryl group from phosphoenolpyruvate (PEP) is transferred to the phosphoryl carrier protein HPr by enzyme I. Phospho-HPr then transfers it to the PTS EIIA domain.</text>
</comment>
<keyword evidence="4" id="KW-0963">Cytoplasm</keyword>
<dbReference type="InterPro" id="IPR050399">
    <property type="entry name" value="HPr"/>
</dbReference>
<evidence type="ECO:0000259" key="6">
    <source>
        <dbReference type="PROSITE" id="PS51350"/>
    </source>
</evidence>
<keyword evidence="8" id="KW-1185">Reference proteome</keyword>
<comment type="subcellular location">
    <subcellularLocation>
        <location evidence="2">Cytoplasm</location>
    </subcellularLocation>
</comment>
<protein>
    <recommendedName>
        <fullName evidence="3">Phosphocarrier protein HPr</fullName>
    </recommendedName>
</protein>
<sequence length="90" mass="9662">MEIVTVTVTNPFGLHARPASLLSIFIKDFASDIMVYKNGDSSGKINAKSVLSVMDLNASMGDELTFEACGEDEEKAIRAIEGFAKNGFGE</sequence>
<name>A0ABY7AAM7_9FIRM</name>
<feature type="domain" description="HPr" evidence="6">
    <location>
        <begin position="1"/>
        <end position="90"/>
    </location>
</feature>
<evidence type="ECO:0000256" key="5">
    <source>
        <dbReference type="ARBA" id="ARBA00022683"/>
    </source>
</evidence>
<reference evidence="7" key="1">
    <citation type="submission" date="2022-11" db="EMBL/GenBank/DDBJ databases">
        <title>Lacrimispora xylanolytica sy1, complete genome.</title>
        <authorList>
            <person name="Choi S."/>
        </authorList>
    </citation>
    <scope>NUCLEOTIDE SEQUENCE</scope>
    <source>
        <strain evidence="7">Sy1</strain>
    </source>
</reference>
<accession>A0ABY7AAM7</accession>
<dbReference type="InterPro" id="IPR001020">
    <property type="entry name" value="PTS_HPr_His_P_site"/>
</dbReference>
<gene>
    <name evidence="7" type="ORF">OW255_13520</name>
</gene>